<feature type="region of interest" description="Disordered" evidence="1">
    <location>
        <begin position="595"/>
        <end position="618"/>
    </location>
</feature>
<feature type="region of interest" description="Disordered" evidence="1">
    <location>
        <begin position="633"/>
        <end position="668"/>
    </location>
</feature>
<reference evidence="4 5" key="1">
    <citation type="journal article" date="2019" name="Commun. Biol.">
        <title>The bagworm genome reveals a unique fibroin gene that provides high tensile strength.</title>
        <authorList>
            <person name="Kono N."/>
            <person name="Nakamura H."/>
            <person name="Ohtoshi R."/>
            <person name="Tomita M."/>
            <person name="Numata K."/>
            <person name="Arakawa K."/>
        </authorList>
    </citation>
    <scope>NUCLEOTIDE SEQUENCE [LARGE SCALE GENOMIC DNA]</scope>
</reference>
<dbReference type="GO" id="GO:0005856">
    <property type="term" value="C:cytoskeleton"/>
    <property type="evidence" value="ECO:0007669"/>
    <property type="project" value="TreeGrafter"/>
</dbReference>
<dbReference type="Proteomes" id="UP000299102">
    <property type="component" value="Unassembled WGS sequence"/>
</dbReference>
<evidence type="ECO:0000256" key="2">
    <source>
        <dbReference type="SAM" id="Phobius"/>
    </source>
</evidence>
<name>A0A4C1SBL4_EUMVA</name>
<organism evidence="4 5">
    <name type="scientific">Eumeta variegata</name>
    <name type="common">Bagworm moth</name>
    <name type="synonym">Eumeta japonica</name>
    <dbReference type="NCBI Taxonomy" id="151549"/>
    <lineage>
        <taxon>Eukaryota</taxon>
        <taxon>Metazoa</taxon>
        <taxon>Ecdysozoa</taxon>
        <taxon>Arthropoda</taxon>
        <taxon>Hexapoda</taxon>
        <taxon>Insecta</taxon>
        <taxon>Pterygota</taxon>
        <taxon>Neoptera</taxon>
        <taxon>Endopterygota</taxon>
        <taxon>Lepidoptera</taxon>
        <taxon>Glossata</taxon>
        <taxon>Ditrysia</taxon>
        <taxon>Tineoidea</taxon>
        <taxon>Psychidae</taxon>
        <taxon>Oiketicinae</taxon>
        <taxon>Eumeta</taxon>
    </lineage>
</organism>
<dbReference type="EMBL" id="BGZK01000002">
    <property type="protein sequence ID" value="GBO99235.1"/>
    <property type="molecule type" value="Genomic_DNA"/>
</dbReference>
<dbReference type="Pfam" id="PF00078">
    <property type="entry name" value="RVT_1"/>
    <property type="match status" value="1"/>
</dbReference>
<gene>
    <name evidence="4" type="primary">Frmd5</name>
    <name evidence="4" type="ORF">EVAR_516_1</name>
</gene>
<dbReference type="InterPro" id="IPR000477">
    <property type="entry name" value="RT_dom"/>
</dbReference>
<feature type="compositionally biased region" description="Basic and acidic residues" evidence="1">
    <location>
        <begin position="595"/>
        <end position="608"/>
    </location>
</feature>
<feature type="transmembrane region" description="Helical" evidence="2">
    <location>
        <begin position="810"/>
        <end position="831"/>
    </location>
</feature>
<dbReference type="PANTHER" id="PTHR23280">
    <property type="entry name" value="4.1 G PROTEIN"/>
    <property type="match status" value="1"/>
</dbReference>
<dbReference type="GO" id="GO:0071897">
    <property type="term" value="P:DNA biosynthetic process"/>
    <property type="evidence" value="ECO:0007669"/>
    <property type="project" value="UniProtKB-ARBA"/>
</dbReference>
<dbReference type="InterPro" id="IPR036691">
    <property type="entry name" value="Endo/exonu/phosph_ase_sf"/>
</dbReference>
<accession>A0A4C1SBL4</accession>
<dbReference type="SUPFAM" id="SSF56672">
    <property type="entry name" value="DNA/RNA polymerases"/>
    <property type="match status" value="1"/>
</dbReference>
<dbReference type="Gene3D" id="3.60.10.10">
    <property type="entry name" value="Endonuclease/exonuclease/phosphatase"/>
    <property type="match status" value="1"/>
</dbReference>
<comment type="caution">
    <text evidence="4">The sequence shown here is derived from an EMBL/GenBank/DDBJ whole genome shotgun (WGS) entry which is preliminary data.</text>
</comment>
<keyword evidence="5" id="KW-1185">Reference proteome</keyword>
<sequence>MRRYGEGIQDYRDYILHYKGETPGLYGVGFLIKKKLAHRIEEIKGISERITVLNIVLPLNKNEKWSIIQAYSPTESNKNEDVVKTEKFYEDLRTTIAYSHKNIILMDDFNGQIGTCNNGEEYTVGKYGHGKRSKNGDRLVTLALENKLRILNSFYKKKKTKQWTWIAPNGQHKNEIDFIMSNNAKMFQDVSIIHNLNFYSDHKMVPARLTSTLTKRKRMFHNESSPSVYIFYGDQLKTILEEPIEKNKGNSVPIQEKYEKFINTLQKETKKVNPRSKSVVSDETKKLLHARKELLQKKGNIINRDYNKAFDSLEHDYIREALRSQGVQEKYICILINIYSKSTAQIRLETTGEEFPIEKGVRQGDPVSPKLFSAALEMIFRNLDWNKNGLNINGENLNHLRFADDLILFSECPIKLEQMLQKFSNQKWYPRDGKRNKGRPIKRWEDDIKGVAGPEWTRIARDRDRWKSLEEAFLERQADHRGNQLYLGINHSGILTFQGSRKTHHFKWSEVHKINFEGRMFIVHLNYPEKKHTVGFKCPSGASCRHVWCCAIEQMLFFTLSSSADACVYSGGGLFSWGTKFKYVGRTEREILERDGLLPPRSDPHHQTESAGPLGHVSSIEIGDSQREQCLENTAGGEEGSSGGGKRKASSVPATPSTPLTSDFGYSSLPRSTHSAPLGECNGGCLLSGPAVDIALCSDHALALSPLQPLPEEAKLRTTPVMGGETEPASEYSFRESFEHSSSESQLAGAAAGAAGGEAARAEDWSRPSSVEHTPHTALLTLSAHGPATITASVSAPAHQHRRFSLVRTFVPSFLFVCLSLLLATVLVFEIDWPPARCSQKKTGNGFLALPLLWPSQRIL</sequence>
<dbReference type="Pfam" id="PF09380">
    <property type="entry name" value="FERM_C"/>
    <property type="match status" value="1"/>
</dbReference>
<evidence type="ECO:0000256" key="1">
    <source>
        <dbReference type="SAM" id="MobiDB-lite"/>
    </source>
</evidence>
<dbReference type="OrthoDB" id="6266673at2759"/>
<evidence type="ECO:0000313" key="4">
    <source>
        <dbReference type="EMBL" id="GBO99235.1"/>
    </source>
</evidence>
<dbReference type="PANTHER" id="PTHR23280:SF32">
    <property type="entry name" value="FI22325P1"/>
    <property type="match status" value="1"/>
</dbReference>
<dbReference type="Gene3D" id="2.30.29.30">
    <property type="entry name" value="Pleckstrin-homology domain (PH domain)/Phosphotyrosine-binding domain (PTB)"/>
    <property type="match status" value="1"/>
</dbReference>
<dbReference type="SUPFAM" id="SSF56219">
    <property type="entry name" value="DNase I-like"/>
    <property type="match status" value="1"/>
</dbReference>
<evidence type="ECO:0000259" key="3">
    <source>
        <dbReference type="SMART" id="SM01196"/>
    </source>
</evidence>
<dbReference type="STRING" id="151549.A0A4C1SBL4"/>
<dbReference type="InterPro" id="IPR018980">
    <property type="entry name" value="FERM_PH-like_C"/>
</dbReference>
<dbReference type="InterPro" id="IPR043502">
    <property type="entry name" value="DNA/RNA_pol_sf"/>
</dbReference>
<keyword evidence="2" id="KW-0812">Transmembrane</keyword>
<feature type="domain" description="FERM C-terminal PH-like" evidence="3">
    <location>
        <begin position="479"/>
        <end position="566"/>
    </location>
</feature>
<protein>
    <submittedName>
        <fullName evidence="4">FERM domain-containing protein 5</fullName>
    </submittedName>
</protein>
<dbReference type="SUPFAM" id="SSF50729">
    <property type="entry name" value="PH domain-like"/>
    <property type="match status" value="1"/>
</dbReference>
<keyword evidence="2" id="KW-1133">Transmembrane helix</keyword>
<dbReference type="AlphaFoldDB" id="A0A4C1SBL4"/>
<dbReference type="SMART" id="SM01196">
    <property type="entry name" value="FERM_C"/>
    <property type="match status" value="1"/>
</dbReference>
<keyword evidence="2" id="KW-0472">Membrane</keyword>
<feature type="compositionally biased region" description="Polar residues" evidence="1">
    <location>
        <begin position="652"/>
        <end position="668"/>
    </location>
</feature>
<proteinExistence type="predicted"/>
<dbReference type="InterPro" id="IPR011993">
    <property type="entry name" value="PH-like_dom_sf"/>
</dbReference>
<evidence type="ECO:0000313" key="5">
    <source>
        <dbReference type="Proteomes" id="UP000299102"/>
    </source>
</evidence>
<dbReference type="GO" id="GO:0031032">
    <property type="term" value="P:actomyosin structure organization"/>
    <property type="evidence" value="ECO:0007669"/>
    <property type="project" value="TreeGrafter"/>
</dbReference>